<dbReference type="Gene3D" id="3.40.50.720">
    <property type="entry name" value="NAD(P)-binding Rossmann-like Domain"/>
    <property type="match status" value="1"/>
</dbReference>
<dbReference type="KEGG" id="bgt:106063822"/>
<evidence type="ECO:0000313" key="11">
    <source>
        <dbReference type="Proteomes" id="UP001165740"/>
    </source>
</evidence>
<organism evidence="11 12">
    <name type="scientific">Biomphalaria glabrata</name>
    <name type="common">Bloodfluke planorb</name>
    <name type="synonym">Freshwater snail</name>
    <dbReference type="NCBI Taxonomy" id="6526"/>
    <lineage>
        <taxon>Eukaryota</taxon>
        <taxon>Metazoa</taxon>
        <taxon>Spiralia</taxon>
        <taxon>Lophotrochozoa</taxon>
        <taxon>Mollusca</taxon>
        <taxon>Gastropoda</taxon>
        <taxon>Heterobranchia</taxon>
        <taxon>Euthyneura</taxon>
        <taxon>Panpulmonata</taxon>
        <taxon>Hygrophila</taxon>
        <taxon>Lymnaeoidea</taxon>
        <taxon>Planorbidae</taxon>
        <taxon>Biomphalaria</taxon>
    </lineage>
</organism>
<dbReference type="Proteomes" id="UP001165740">
    <property type="component" value="Chromosome 2"/>
</dbReference>
<keyword evidence="2" id="KW-0560">Oxidoreductase</keyword>
<dbReference type="PANTHER" id="PTHR43296">
    <property type="entry name" value="PEROXISOMAL 2,4-DIENOYL-COA REDUCTASE"/>
    <property type="match status" value="1"/>
</dbReference>
<comment type="similarity">
    <text evidence="3">Belongs to the short-chain dehydrogenases/reductases (SDR) family. 2,4-dienoyl-CoA reductase subfamily.</text>
</comment>
<dbReference type="EC" id="1.3.1.124" evidence="5"/>
<evidence type="ECO:0000313" key="12">
    <source>
        <dbReference type="RefSeq" id="XP_013077744.2"/>
    </source>
</evidence>
<dbReference type="CDD" id="cd05369">
    <property type="entry name" value="TER_DECR_SDR_a"/>
    <property type="match status" value="1"/>
</dbReference>
<evidence type="ECO:0000256" key="7">
    <source>
        <dbReference type="ARBA" id="ARBA00030890"/>
    </source>
</evidence>
<evidence type="ECO:0000256" key="3">
    <source>
        <dbReference type="ARBA" id="ARBA00025787"/>
    </source>
</evidence>
<evidence type="ECO:0000256" key="5">
    <source>
        <dbReference type="ARBA" id="ARBA00026117"/>
    </source>
</evidence>
<dbReference type="Pfam" id="PF13561">
    <property type="entry name" value="adh_short_C2"/>
    <property type="match status" value="1"/>
</dbReference>
<proteinExistence type="inferred from homology"/>
<keyword evidence="11" id="KW-1185">Reference proteome</keyword>
<evidence type="ECO:0000256" key="8">
    <source>
        <dbReference type="ARBA" id="ARBA00048009"/>
    </source>
</evidence>
<dbReference type="GeneID" id="106063822"/>
<dbReference type="AlphaFoldDB" id="A0A9U8E8I6"/>
<evidence type="ECO:0000256" key="6">
    <source>
        <dbReference type="ARBA" id="ARBA00026221"/>
    </source>
</evidence>
<dbReference type="InterPro" id="IPR045017">
    <property type="entry name" value="DECR2-like"/>
</dbReference>
<dbReference type="GO" id="GO:0009062">
    <property type="term" value="P:fatty acid catabolic process"/>
    <property type="evidence" value="ECO:0007669"/>
    <property type="project" value="InterPro"/>
</dbReference>
<dbReference type="PRINTS" id="PR00081">
    <property type="entry name" value="GDHRDH"/>
</dbReference>
<reference evidence="12" key="1">
    <citation type="submission" date="2025-08" db="UniProtKB">
        <authorList>
            <consortium name="RefSeq"/>
        </authorList>
    </citation>
    <scope>IDENTIFICATION</scope>
</reference>
<dbReference type="OMA" id="MQAHVCA"/>
<gene>
    <name evidence="12" type="primary">LOC106063822</name>
</gene>
<sequence>MSETPAPDEKCLESYVYSFRKDIIKDKVALITGGGSGICFTIAEIFMRHGCHTAIAGRNVDRLNKSARTLRETTVCRCLPIQMDVRKPQEVIAGVDTCLKEYGRIDILINGAAGNFLCPLDKMSFNAFRTVLEIDTLGTFNVSKAVYDHYFKAHGGVIINITATLHYKGTALQAHAGSAKAAIEALTKHQALEWGQQGIRVLCVAPGPIDDTEGMRRLGGGIPKEILNSVIPIGRMGTRKEIGEICLFLVTDMAGLITSSTLIADGAAWLSDDNSHRRVEFFNKLMAKM</sequence>
<dbReference type="InterPro" id="IPR002347">
    <property type="entry name" value="SDR_fam"/>
</dbReference>
<dbReference type="GO" id="GO:0005777">
    <property type="term" value="C:peroxisome"/>
    <property type="evidence" value="ECO:0007669"/>
    <property type="project" value="TreeGrafter"/>
</dbReference>
<name>A0A9U8E8I6_BIOGL</name>
<evidence type="ECO:0000256" key="10">
    <source>
        <dbReference type="ARBA" id="ARBA00048631"/>
    </source>
</evidence>
<comment type="subunit">
    <text evidence="4">Monomer, dimer and oligomer.</text>
</comment>
<dbReference type="InterPro" id="IPR036291">
    <property type="entry name" value="NAD(P)-bd_dom_sf"/>
</dbReference>
<comment type="catalytic activity">
    <reaction evidence="10">
        <text>(2E,4Z,7Z,10Z,13Z,16Z,19Z)-docosaheptaenoyl-CoA + NADPH + H(+) = (3E,7Z,10Z,13Z,16Z,19Z)-docosahexaenoyl-CoA + NADP(+)</text>
        <dbReference type="Rhea" id="RHEA:44920"/>
        <dbReference type="ChEBI" id="CHEBI:15378"/>
        <dbReference type="ChEBI" id="CHEBI:57783"/>
        <dbReference type="ChEBI" id="CHEBI:58349"/>
        <dbReference type="ChEBI" id="CHEBI:77559"/>
        <dbReference type="ChEBI" id="CHEBI:84791"/>
    </reaction>
</comment>
<dbReference type="PANTHER" id="PTHR43296:SF2">
    <property type="entry name" value="PEROXISOMAL 2,4-DIENOYL-COA REDUCTASE [(3E)-ENOYL-COA-PRODUCING]"/>
    <property type="match status" value="1"/>
</dbReference>
<accession>A0A9U8E8I6</accession>
<protein>
    <recommendedName>
        <fullName evidence="6">Peroxisomal 2,4-dienoyl-CoA reductase [(3E)-enoyl-CoA-producing]</fullName>
        <ecNumber evidence="5">1.3.1.124</ecNumber>
    </recommendedName>
    <alternativeName>
        <fullName evidence="7">2,4-dienoyl-CoA reductase 2</fullName>
    </alternativeName>
</protein>
<evidence type="ECO:0000256" key="1">
    <source>
        <dbReference type="ARBA" id="ARBA00022857"/>
    </source>
</evidence>
<dbReference type="SUPFAM" id="SSF51735">
    <property type="entry name" value="NAD(P)-binding Rossmann-fold domains"/>
    <property type="match status" value="1"/>
</dbReference>
<dbReference type="GO" id="GO:0008670">
    <property type="term" value="F:2,4-dienoyl-CoA reductase (NADPH) activity"/>
    <property type="evidence" value="ECO:0007669"/>
    <property type="project" value="InterPro"/>
</dbReference>
<dbReference type="RefSeq" id="XP_013077744.2">
    <property type="nucleotide sequence ID" value="XM_013222290.2"/>
</dbReference>
<dbReference type="OrthoDB" id="1393670at2759"/>
<evidence type="ECO:0000256" key="4">
    <source>
        <dbReference type="ARBA" id="ARBA00025939"/>
    </source>
</evidence>
<comment type="catalytic activity">
    <reaction evidence="8">
        <text>a (2E,4E)-dienoyl-CoA + NADPH + H(+) = a 4,5-saturated-(3E)-enoyl-CoA + NADP(+)</text>
        <dbReference type="Rhea" id="RHEA:45912"/>
        <dbReference type="ChEBI" id="CHEBI:15378"/>
        <dbReference type="ChEBI" id="CHEBI:57783"/>
        <dbReference type="ChEBI" id="CHEBI:58349"/>
        <dbReference type="ChEBI" id="CHEBI:85101"/>
        <dbReference type="ChEBI" id="CHEBI:85493"/>
        <dbReference type="EC" id="1.3.1.124"/>
    </reaction>
</comment>
<keyword evidence="1" id="KW-0521">NADP</keyword>
<evidence type="ECO:0000256" key="9">
    <source>
        <dbReference type="ARBA" id="ARBA00048340"/>
    </source>
</evidence>
<comment type="catalytic activity">
    <reaction evidence="9">
        <text>a (2E,4Z)-dienoyl-CoA + NADPH + H(+) = a 4,5-saturated-(3E)-enoyl-CoA + NADP(+)</text>
        <dbReference type="Rhea" id="RHEA:61892"/>
        <dbReference type="ChEBI" id="CHEBI:15378"/>
        <dbReference type="ChEBI" id="CHEBI:57783"/>
        <dbReference type="ChEBI" id="CHEBI:58349"/>
        <dbReference type="ChEBI" id="CHEBI:85099"/>
        <dbReference type="ChEBI" id="CHEBI:85493"/>
        <dbReference type="EC" id="1.3.1.124"/>
    </reaction>
</comment>
<evidence type="ECO:0000256" key="2">
    <source>
        <dbReference type="ARBA" id="ARBA00023002"/>
    </source>
</evidence>